<feature type="signal peptide" evidence="2">
    <location>
        <begin position="1"/>
        <end position="21"/>
    </location>
</feature>
<evidence type="ECO:0000256" key="2">
    <source>
        <dbReference type="SAM" id="SignalP"/>
    </source>
</evidence>
<dbReference type="PANTHER" id="PTHR31731">
    <property type="match status" value="1"/>
</dbReference>
<feature type="chain" id="PRO_5029848685" description="Hydrophobic seed protein domain-containing protein" evidence="2">
    <location>
        <begin position="22"/>
        <end position="183"/>
    </location>
</feature>
<accession>A0A7I8L682</accession>
<organism evidence="4 5">
    <name type="scientific">Spirodela intermedia</name>
    <name type="common">Intermediate duckweed</name>
    <dbReference type="NCBI Taxonomy" id="51605"/>
    <lineage>
        <taxon>Eukaryota</taxon>
        <taxon>Viridiplantae</taxon>
        <taxon>Streptophyta</taxon>
        <taxon>Embryophyta</taxon>
        <taxon>Tracheophyta</taxon>
        <taxon>Spermatophyta</taxon>
        <taxon>Magnoliopsida</taxon>
        <taxon>Liliopsida</taxon>
        <taxon>Araceae</taxon>
        <taxon>Lemnoideae</taxon>
        <taxon>Spirodela</taxon>
    </lineage>
</organism>
<feature type="domain" description="Hydrophobic seed protein" evidence="3">
    <location>
        <begin position="99"/>
        <end position="182"/>
    </location>
</feature>
<dbReference type="PROSITE" id="PS51257">
    <property type="entry name" value="PROKAR_LIPOPROTEIN"/>
    <property type="match status" value="1"/>
</dbReference>
<dbReference type="InterPro" id="IPR051636">
    <property type="entry name" value="Plant_LTP/defense-related"/>
</dbReference>
<dbReference type="Gene3D" id="1.10.110.10">
    <property type="entry name" value="Plant lipid-transfer and hydrophobic proteins"/>
    <property type="match status" value="1"/>
</dbReference>
<reference evidence="4" key="1">
    <citation type="submission" date="2020-02" db="EMBL/GenBank/DDBJ databases">
        <authorList>
            <person name="Scholz U."/>
            <person name="Mascher M."/>
            <person name="Fiebig A."/>
        </authorList>
    </citation>
    <scope>NUCLEOTIDE SEQUENCE</scope>
</reference>
<dbReference type="CDD" id="cd01958">
    <property type="entry name" value="HPS_like"/>
    <property type="match status" value="1"/>
</dbReference>
<dbReference type="Pfam" id="PF14547">
    <property type="entry name" value="Hydrophob_seed"/>
    <property type="match status" value="1"/>
</dbReference>
<protein>
    <recommendedName>
        <fullName evidence="3">Hydrophobic seed protein domain-containing protein</fullName>
    </recommendedName>
</protein>
<gene>
    <name evidence="4" type="ORF">SI8410_11016201</name>
</gene>
<name>A0A7I8L682_SPIIN</name>
<evidence type="ECO:0000313" key="5">
    <source>
        <dbReference type="Proteomes" id="UP000663760"/>
    </source>
</evidence>
<keyword evidence="5" id="KW-1185">Reference proteome</keyword>
<feature type="region of interest" description="Disordered" evidence="1">
    <location>
        <begin position="36"/>
        <end position="70"/>
    </location>
</feature>
<dbReference type="SUPFAM" id="SSF47699">
    <property type="entry name" value="Bifunctional inhibitor/lipid-transfer protein/seed storage 2S albumin"/>
    <property type="match status" value="1"/>
</dbReference>
<dbReference type="EMBL" id="LR746274">
    <property type="protein sequence ID" value="CAA7405523.1"/>
    <property type="molecule type" value="Genomic_DNA"/>
</dbReference>
<sequence>MGKLLLFVFLTLGCNVLSSSACTYCPHPNPSPPPLPPIYPPPPPPVHPPPPPPVHPPPPPPKEIPCPPPPPPKEIPCPPPPPPTTVPCPPPPAPVSRGCPINTLKLGACVDLLGGLIHIGIGPSAADTCCPLLRGLADLDAALCLCTAIRAKVLNINLLLPIALELLVNNCGKHVPSDFQCPH</sequence>
<evidence type="ECO:0000259" key="3">
    <source>
        <dbReference type="Pfam" id="PF14547"/>
    </source>
</evidence>
<evidence type="ECO:0000313" key="4">
    <source>
        <dbReference type="EMBL" id="CAA7405523.1"/>
    </source>
</evidence>
<dbReference type="Proteomes" id="UP000663760">
    <property type="component" value="Chromosome 11"/>
</dbReference>
<evidence type="ECO:0000256" key="1">
    <source>
        <dbReference type="SAM" id="MobiDB-lite"/>
    </source>
</evidence>
<dbReference type="InterPro" id="IPR036312">
    <property type="entry name" value="Bifun_inhib/LTP/seed_sf"/>
</dbReference>
<dbReference type="InterPro" id="IPR027923">
    <property type="entry name" value="Hydrophob_seed_dom"/>
</dbReference>
<dbReference type="PRINTS" id="PR01217">
    <property type="entry name" value="PRICHEXTENSN"/>
</dbReference>
<keyword evidence="2" id="KW-0732">Signal</keyword>
<dbReference type="AlphaFoldDB" id="A0A7I8L682"/>
<proteinExistence type="predicted"/>